<proteinExistence type="predicted"/>
<organism evidence="1 2">
    <name type="scientific">Panagrolaimus sp. ES5</name>
    <dbReference type="NCBI Taxonomy" id="591445"/>
    <lineage>
        <taxon>Eukaryota</taxon>
        <taxon>Metazoa</taxon>
        <taxon>Ecdysozoa</taxon>
        <taxon>Nematoda</taxon>
        <taxon>Chromadorea</taxon>
        <taxon>Rhabditida</taxon>
        <taxon>Tylenchina</taxon>
        <taxon>Panagrolaimomorpha</taxon>
        <taxon>Panagrolaimoidea</taxon>
        <taxon>Panagrolaimidae</taxon>
        <taxon>Panagrolaimus</taxon>
    </lineage>
</organism>
<evidence type="ECO:0000313" key="2">
    <source>
        <dbReference type="WBParaSite" id="ES5_v2.g15201.t1"/>
    </source>
</evidence>
<dbReference type="Proteomes" id="UP000887579">
    <property type="component" value="Unplaced"/>
</dbReference>
<name>A0AC34FD63_9BILA</name>
<evidence type="ECO:0000313" key="1">
    <source>
        <dbReference type="Proteomes" id="UP000887579"/>
    </source>
</evidence>
<sequence length="142" mass="16422">MSAVSEEVGNKIFPASEMEDPVFYYTDGYSFMLLKFSFLCTETAGLLSALVYMSKRDERTYNRYRIHTIMKTVRNEDEAESPHMKDRYHDHTRMQCLQKASRSASIDASLASSNGPRPLYYPSRKSSTMETAQLRQFLEANF</sequence>
<dbReference type="WBParaSite" id="ES5_v2.g15201.t1">
    <property type="protein sequence ID" value="ES5_v2.g15201.t1"/>
    <property type="gene ID" value="ES5_v2.g15201"/>
</dbReference>
<accession>A0AC34FD63</accession>
<reference evidence="2" key="1">
    <citation type="submission" date="2022-11" db="UniProtKB">
        <authorList>
            <consortium name="WormBaseParasite"/>
        </authorList>
    </citation>
    <scope>IDENTIFICATION</scope>
</reference>
<protein>
    <submittedName>
        <fullName evidence="2">Uncharacterized protein</fullName>
    </submittedName>
</protein>